<dbReference type="SMART" id="SM00823">
    <property type="entry name" value="PKS_PP"/>
    <property type="match status" value="3"/>
</dbReference>
<dbReference type="NCBIfam" id="NF003417">
    <property type="entry name" value="PRK04813.1"/>
    <property type="match status" value="4"/>
</dbReference>
<dbReference type="NCBIfam" id="TIGR01720">
    <property type="entry name" value="NRPS-para261"/>
    <property type="match status" value="2"/>
</dbReference>
<comment type="cofactor">
    <cofactor evidence="1">
        <name>pantetheine 4'-phosphate</name>
        <dbReference type="ChEBI" id="CHEBI:47942"/>
    </cofactor>
</comment>
<dbReference type="InterPro" id="IPR036736">
    <property type="entry name" value="ACP-like_sf"/>
</dbReference>
<dbReference type="SUPFAM" id="SSF56801">
    <property type="entry name" value="Acetyl-CoA synthetase-like"/>
    <property type="match status" value="4"/>
</dbReference>
<dbReference type="GO" id="GO:0003824">
    <property type="term" value="F:catalytic activity"/>
    <property type="evidence" value="ECO:0007669"/>
    <property type="project" value="InterPro"/>
</dbReference>
<dbReference type="FunFam" id="1.10.1200.10:FF:000005">
    <property type="entry name" value="Nonribosomal peptide synthetase 1"/>
    <property type="match status" value="3"/>
</dbReference>
<feature type="domain" description="Carrier" evidence="8">
    <location>
        <begin position="1582"/>
        <end position="1656"/>
    </location>
</feature>
<dbReference type="Pfam" id="PF13193">
    <property type="entry name" value="AMP-binding_C"/>
    <property type="match status" value="3"/>
</dbReference>
<dbReference type="FunFam" id="3.40.50.12780:FF:000012">
    <property type="entry name" value="Non-ribosomal peptide synthetase"/>
    <property type="match status" value="1"/>
</dbReference>
<evidence type="ECO:0000256" key="7">
    <source>
        <dbReference type="SAM" id="MobiDB-lite"/>
    </source>
</evidence>
<dbReference type="FunFam" id="2.30.38.10:FF:000001">
    <property type="entry name" value="Non-ribosomal peptide synthetase PvdI"/>
    <property type="match status" value="2"/>
</dbReference>
<dbReference type="GO" id="GO:0017000">
    <property type="term" value="P:antibiotic biosynthetic process"/>
    <property type="evidence" value="ECO:0007669"/>
    <property type="project" value="UniProtKB-KW"/>
</dbReference>
<dbReference type="GO" id="GO:0043041">
    <property type="term" value="P:amino acid activation for nonribosomal peptide biosynthetic process"/>
    <property type="evidence" value="ECO:0007669"/>
    <property type="project" value="TreeGrafter"/>
</dbReference>
<feature type="compositionally biased region" description="Basic and acidic residues" evidence="7">
    <location>
        <begin position="4423"/>
        <end position="4446"/>
    </location>
</feature>
<dbReference type="Gene3D" id="2.30.38.10">
    <property type="entry name" value="Luciferase, Domain 3"/>
    <property type="match status" value="3"/>
</dbReference>
<protein>
    <submittedName>
        <fullName evidence="9">Amino acid adenylation domain-containing protein</fullName>
    </submittedName>
</protein>
<gene>
    <name evidence="9" type="ORF">F1D05_02685</name>
</gene>
<dbReference type="Gene3D" id="3.30.559.30">
    <property type="entry name" value="Nonribosomal peptide synthetase, condensation domain"/>
    <property type="match status" value="5"/>
</dbReference>
<name>A0A7G6WSQ1_9ACTN</name>
<keyword evidence="4" id="KW-0597">Phosphoprotein</keyword>
<keyword evidence="10" id="KW-1185">Reference proteome</keyword>
<dbReference type="Pfam" id="PF00501">
    <property type="entry name" value="AMP-binding"/>
    <property type="match status" value="4"/>
</dbReference>
<dbReference type="InterPro" id="IPR045851">
    <property type="entry name" value="AMP-bd_C_sf"/>
</dbReference>
<evidence type="ECO:0000256" key="3">
    <source>
        <dbReference type="ARBA" id="ARBA00022450"/>
    </source>
</evidence>
<feature type="compositionally biased region" description="Basic and acidic residues" evidence="7">
    <location>
        <begin position="4169"/>
        <end position="4186"/>
    </location>
</feature>
<feature type="region of interest" description="Disordered" evidence="7">
    <location>
        <begin position="4128"/>
        <end position="4219"/>
    </location>
</feature>
<dbReference type="Gene3D" id="3.40.50.980">
    <property type="match status" value="6"/>
</dbReference>
<proteinExistence type="inferred from homology"/>
<dbReference type="InterPro" id="IPR000873">
    <property type="entry name" value="AMP-dep_synth/lig_dom"/>
</dbReference>
<dbReference type="InterPro" id="IPR001242">
    <property type="entry name" value="Condensation_dom"/>
</dbReference>
<dbReference type="Gene3D" id="3.30.300.30">
    <property type="match status" value="3"/>
</dbReference>
<feature type="domain" description="Carrier" evidence="8">
    <location>
        <begin position="523"/>
        <end position="598"/>
    </location>
</feature>
<dbReference type="PROSITE" id="PS50075">
    <property type="entry name" value="CARRIER"/>
    <property type="match status" value="3"/>
</dbReference>
<feature type="compositionally biased region" description="Basic and acidic residues" evidence="7">
    <location>
        <begin position="4314"/>
        <end position="4339"/>
    </location>
</feature>
<dbReference type="InterPro" id="IPR023213">
    <property type="entry name" value="CAT-like_dom_sf"/>
</dbReference>
<dbReference type="SUPFAM" id="SSF47336">
    <property type="entry name" value="ACP-like"/>
    <property type="match status" value="3"/>
</dbReference>
<keyword evidence="3" id="KW-0596">Phosphopantetheine</keyword>
<dbReference type="CDD" id="cd19543">
    <property type="entry name" value="DCL_NRPS"/>
    <property type="match status" value="2"/>
</dbReference>
<keyword evidence="6" id="KW-0045">Antibiotic biosynthesis</keyword>
<dbReference type="PROSITE" id="PS00012">
    <property type="entry name" value="PHOSPHOPANTETHEINE"/>
    <property type="match status" value="2"/>
</dbReference>
<evidence type="ECO:0000313" key="9">
    <source>
        <dbReference type="EMBL" id="QNE17016.1"/>
    </source>
</evidence>
<dbReference type="CDD" id="cd19534">
    <property type="entry name" value="E_NRPS"/>
    <property type="match status" value="1"/>
</dbReference>
<dbReference type="FunFam" id="3.30.300.30:FF:000010">
    <property type="entry name" value="Enterobactin synthetase component F"/>
    <property type="match status" value="3"/>
</dbReference>
<dbReference type="InterPro" id="IPR042099">
    <property type="entry name" value="ANL_N_sf"/>
</dbReference>
<dbReference type="Pfam" id="PF00550">
    <property type="entry name" value="PP-binding"/>
    <property type="match status" value="3"/>
</dbReference>
<dbReference type="SMART" id="SM01294">
    <property type="entry name" value="PKS_PP_betabranch"/>
    <property type="match status" value="1"/>
</dbReference>
<dbReference type="InterPro" id="IPR020806">
    <property type="entry name" value="PKS_PP-bd"/>
</dbReference>
<dbReference type="Pfam" id="PF00668">
    <property type="entry name" value="Condensation"/>
    <property type="match status" value="5"/>
</dbReference>
<evidence type="ECO:0000256" key="6">
    <source>
        <dbReference type="ARBA" id="ARBA00023194"/>
    </source>
</evidence>
<dbReference type="Gene3D" id="3.30.559.10">
    <property type="entry name" value="Chloramphenicol acetyltransferase-like domain"/>
    <property type="match status" value="6"/>
</dbReference>
<dbReference type="EMBL" id="CP043661">
    <property type="protein sequence ID" value="QNE17016.1"/>
    <property type="molecule type" value="Genomic_DNA"/>
</dbReference>
<feature type="region of interest" description="Disordered" evidence="7">
    <location>
        <begin position="2305"/>
        <end position="2324"/>
    </location>
</feature>
<reference evidence="10" key="1">
    <citation type="submission" date="2019-09" db="EMBL/GenBank/DDBJ databases">
        <title>Antimicrobial potential of Antarctic Bacteria.</title>
        <authorList>
            <person name="Benaud N."/>
            <person name="Edwards R.J."/>
            <person name="Ferrari B.C."/>
        </authorList>
    </citation>
    <scope>NUCLEOTIDE SEQUENCE [LARGE SCALE GENOMIC DNA]</scope>
    <source>
        <strain evidence="10">SPB151</strain>
    </source>
</reference>
<organism evidence="9 10">
    <name type="scientific">Kribbella qitaiheensis</name>
    <dbReference type="NCBI Taxonomy" id="1544730"/>
    <lineage>
        <taxon>Bacteria</taxon>
        <taxon>Bacillati</taxon>
        <taxon>Actinomycetota</taxon>
        <taxon>Actinomycetes</taxon>
        <taxon>Propionibacteriales</taxon>
        <taxon>Kribbellaceae</taxon>
        <taxon>Kribbella</taxon>
    </lineage>
</organism>
<feature type="compositionally biased region" description="Gly residues" evidence="7">
    <location>
        <begin position="4454"/>
        <end position="4468"/>
    </location>
</feature>
<dbReference type="Gene3D" id="3.40.50.12780">
    <property type="entry name" value="N-terminal domain of ligase-like"/>
    <property type="match status" value="1"/>
</dbReference>
<accession>A0A7G6WSQ1</accession>
<feature type="compositionally biased region" description="Basic and acidic residues" evidence="7">
    <location>
        <begin position="4513"/>
        <end position="4523"/>
    </location>
</feature>
<feature type="compositionally biased region" description="Basic residues" evidence="7">
    <location>
        <begin position="4375"/>
        <end position="4391"/>
    </location>
</feature>
<feature type="region of interest" description="Disordered" evidence="7">
    <location>
        <begin position="4236"/>
        <end position="4541"/>
    </location>
</feature>
<dbReference type="NCBIfam" id="TIGR01733">
    <property type="entry name" value="AA-adenyl-dom"/>
    <property type="match status" value="3"/>
</dbReference>
<dbReference type="KEGG" id="kqi:F1D05_02685"/>
<feature type="compositionally biased region" description="Basic residues" evidence="7">
    <location>
        <begin position="4241"/>
        <end position="4257"/>
    </location>
</feature>
<dbReference type="InterPro" id="IPR009081">
    <property type="entry name" value="PP-bd_ACP"/>
</dbReference>
<dbReference type="PANTHER" id="PTHR45527">
    <property type="entry name" value="NONRIBOSOMAL PEPTIDE SYNTHETASE"/>
    <property type="match status" value="1"/>
</dbReference>
<dbReference type="CDD" id="cd12117">
    <property type="entry name" value="A_NRPS_Srf_like"/>
    <property type="match status" value="3"/>
</dbReference>
<evidence type="ECO:0000256" key="2">
    <source>
        <dbReference type="ARBA" id="ARBA00006432"/>
    </source>
</evidence>
<evidence type="ECO:0000256" key="4">
    <source>
        <dbReference type="ARBA" id="ARBA00022553"/>
    </source>
</evidence>
<feature type="compositionally biased region" description="Gly residues" evidence="7">
    <location>
        <begin position="4155"/>
        <end position="4165"/>
    </location>
</feature>
<dbReference type="PANTHER" id="PTHR45527:SF1">
    <property type="entry name" value="FATTY ACID SYNTHASE"/>
    <property type="match status" value="1"/>
</dbReference>
<evidence type="ECO:0000256" key="5">
    <source>
        <dbReference type="ARBA" id="ARBA00022737"/>
    </source>
</evidence>
<evidence type="ECO:0000259" key="8">
    <source>
        <dbReference type="PROSITE" id="PS50075"/>
    </source>
</evidence>
<feature type="compositionally biased region" description="Low complexity" evidence="7">
    <location>
        <begin position="4349"/>
        <end position="4367"/>
    </location>
</feature>
<dbReference type="SUPFAM" id="SSF52777">
    <property type="entry name" value="CoA-dependent acyltransferases"/>
    <property type="match status" value="10"/>
</dbReference>
<dbReference type="Gene3D" id="1.10.1200.10">
    <property type="entry name" value="ACP-like"/>
    <property type="match status" value="3"/>
</dbReference>
<reference evidence="9 10" key="2">
    <citation type="journal article" date="2020" name="Microbiol. Resour. Announc.">
        <title>Antarctic desert soil bacteria exhibit high novel natural product potential, evaluated through long-read genome sequencing and comparative genomics.</title>
        <authorList>
            <person name="Benaud N."/>
            <person name="Edwards R.J."/>
            <person name="Amos T.G."/>
            <person name="D'Agostino P.M."/>
            <person name="Gutierrez-Chavez C."/>
            <person name="Montgomery K."/>
            <person name="Nicetic I."/>
            <person name="Ferrari B.C."/>
        </authorList>
    </citation>
    <scope>NUCLEOTIDE SEQUENCE [LARGE SCALE GENOMIC DNA]</scope>
    <source>
        <strain evidence="9 10">SPB151</strain>
    </source>
</reference>
<keyword evidence="5" id="KW-0677">Repeat</keyword>
<feature type="region of interest" description="Disordered" evidence="7">
    <location>
        <begin position="507"/>
        <end position="528"/>
    </location>
</feature>
<dbReference type="PROSITE" id="PS00455">
    <property type="entry name" value="AMP_BINDING"/>
    <property type="match status" value="3"/>
</dbReference>
<dbReference type="GO" id="GO:0005737">
    <property type="term" value="C:cytoplasm"/>
    <property type="evidence" value="ECO:0007669"/>
    <property type="project" value="TreeGrafter"/>
</dbReference>
<dbReference type="FunFam" id="3.40.50.980:FF:000001">
    <property type="entry name" value="Non-ribosomal peptide synthetase"/>
    <property type="match status" value="3"/>
</dbReference>
<dbReference type="GO" id="GO:0044550">
    <property type="term" value="P:secondary metabolite biosynthetic process"/>
    <property type="evidence" value="ECO:0007669"/>
    <property type="project" value="UniProtKB-ARBA"/>
</dbReference>
<feature type="domain" description="Carrier" evidence="8">
    <location>
        <begin position="3063"/>
        <end position="3137"/>
    </location>
</feature>
<feature type="compositionally biased region" description="Basic and acidic residues" evidence="7">
    <location>
        <begin position="4392"/>
        <end position="4403"/>
    </location>
</feature>
<evidence type="ECO:0000313" key="10">
    <source>
        <dbReference type="Proteomes" id="UP000515563"/>
    </source>
</evidence>
<comment type="similarity">
    <text evidence="2">Belongs to the ATP-dependent AMP-binding enzyme family.</text>
</comment>
<dbReference type="CDD" id="cd19531">
    <property type="entry name" value="LCL_NRPS-like"/>
    <property type="match status" value="1"/>
</dbReference>
<dbReference type="InterPro" id="IPR010060">
    <property type="entry name" value="NRPS_synth"/>
</dbReference>
<sequence length="4541" mass="488245">MVLHDTRSSAALPGPGDAVLSVPCLFAEQVRRQPTAPAVTWGERTLTYADLDAEANRVAHQLLRRGVLPEHRVGLLTVRSTQTVVAELAILKAGGAYVPVDVRAPRERMRLVLAEASASVLITDPTWLPVAEEIHAGPIVVLDDRVAPTGPTTDPGVRPHPDQLANVMFTSGSTGVPKGVAVRHRDVVALATDPRFRTGAHHRVLLHSPAAFDATTYELWVPLLGGGHVVLPQQEDVDADVLRELVADHALTALWLTAGLFRVVAEDAPESFTGLREVWTGGDVVPATAVRRVMAACPGVVVVNGYGPTETTTFATCHPMSDSDQVPDVIPIGRPLEDVRLHVLGADLRPVSDGEPGELFIAGAGVARGYLGRPGMTAERFVADPTEPGSRMYGTGDLVRWNVAGDVEFLGRADDQVKVRGFRIEPAEVEAAVVAHPAIAHAAVVAWDNAAGGRQLAAYVVAVAGSQMPAARELRSALERQLPAYMVPSAFVPLDALPLDRNGKLDRRALPAPVQDAESGGTAPRTDTERELTRIWADVLGLDRVGAEDRFVDLGGDSISSIRVLSRVRAAFGVRLSARDLFDAGTVAGMARLLPDPAPGAHDDRMPPAHRGAVVPMSLAQRRLWFLADFAPGGTEYYTGVGVRLSGPLDLAALENAFAALVARHESLRTTFAEVDGDGVQVIHETGELSVHVTDLSHLPDNDRPSALATALHSEATTPFSLEHGPLARALLVRLAEDEHVLVISQHHIVTDGWSIRLLVDELVERYAAGQHQDTASGDRPADHAEHGRRVDYADYAVWQRRQLTDAALAEQLEHWRRRLADIVPLELPTDRPRPPVHTSAGAVHRRPLPPEVVDRLTLLGQRHGATLFMTLTAAVKILLAKYANQRDIALGAVTSGRGHHDVETMLGFFVNTLVLRSDVDPALSFSDFLAAVRETTLTAFAHDDVPFDRVVDAVRPERDPSRAPLVQSVVVLQQAMVAPRTVRGLRVTEHDLPRPSARFDLLVEFWPRDGSLTAALEYNTDLFDEATVAGMAEHLEALLTAIVEDPDRRVGDFSLLSEGERCRLVADACGTTHDLPDRTLPELFAEQVARTPTAVAVSCDGTALAYAELAARANTLACRLVALGVGVDQPVGVLVARSIDLVVAEVAVVTAGAAYLPLDHRLPADRMRALLADAGASVLLVDESSERLGHQVHAGPCVVVRTGSEPAEEPAPAPGVAPRPDNLAYVMFTSGSTGVPKGVAVRHRDVVALAFGHGFRTGAHERVLFHSPAAFDASTYELWVPLLGGGQVVVAPPGDVDAEVVRCVVVEHGVTALWLTAGLFRLVAEESPDCLAGAREVWTGGEQVSPDAVRRVLAACPGLVVVDGYGPTETTTFATQHRMAAPEDVPDLVPIGRALDNMRVIVLDAALRPAPFGVPGELYIAGAGLARGYLNRPGLTAERFVPDPFGRPGERMYRTGDLVRPNRAGALEFLGRCDDQVKVRGFRIEPGEVEAALARHEDVAHAVVVVRGDARSRHLVAFVVPAPAATVDTAALRGFAERVLPGYMVPSRIVPLAELPLNRNGKVDRRALPELAAEIPRVHRAPRTDVERTLAGIWADVLRVPRVGLDDNFFALGGDSILSIQLVSRARRAGLALTSKDVFVHQTIGQLALRVAPDATAAGRTTDHGAVSGAVPLTPIQRWFFETQTVDPEHFAQMVTVRLAAEVDHDALRTALAAVVTHHDALRMRFEHDPGGGCRQHNTAVAPVEVLRPEHTGFDLAQGPLVAAVPVGDRALRLVVHHLVVDGVSWRILLDDLDRAYRQVVSGAPVDLGPRTTSFKEWAERLTRHARSGGFAGELGYWADVLAGHDAGLPTDRAGANTVAATHSVTVRLDARETAALLHDVPGVYRTQVNDVLLAALGRALGRWAGRDRVLVDLEGHGREELFADVDLSRTVGWFTTLFPVELPVPDTDWGTALKAVKEQLRSVPNRGIGYGALRYLTEAGTTAHAPDPAISFNYLGQFDAQATSDGPFEGVPGALELDASPDAPRPHLLDVVSRVAAGRLEVTWSYSEHRHHRATVERVAEDMCAALREIVAHCARPEAGGRTPSDFPLAKLDQATVDRIAGDGRSVADIYPLTPMQAGMVFHGLSQGDQGVYLEQIAFVLDGVPEQAVLGRAWQEVVDRTPVLRTHVVWEGLDEPLQVVRTRPVVPVTHLDWRRLSEVDRESELARLLETDRRAGLDPTANPLMRVAIARLPGDAVQVLWTFHHLLLDGWSVVHVLADVFAVHAGTTPPGRPPFRSYLEWLAAQDDRLAEEHWRRVLADLTEPTPLPTDRPRTGAHTTRSSAHVATELTESASHELRNAAARHGLTVNTLVQGAWALVLSRGSGQRDVCFGATVSGRPAALADVEQVVGVFINTVPVRVNVADDAPVGEWLRGLQEAQAESRRFEHVPLTRLRSWSGVPARANLFDSILVFENYPVNDRSAAAHGLRLRDLRAVETTNYSLAVVVAPAERMAIEFGYDPALFDAATVRRLAEQLRTVLEEIAAGPQRRVRDLSTWPADERERILGSWNDTAHPVPAGTVPSLFAEQVLRTPDAPAVVADGATMSYAQLSARAAALAHRLVAAEVRAEQPVGVLVDRSVELVVAELAVLMAGGAYLPLDTRAPADRNRAALTRAGASVLLTDRTWAATAGAVHVGETIVVTTDEPVDDAAPPDVPVHADNLAYVMYTSGSTGTPKDVAVAHRDVVALAFDRSFPGGVHDRVLLHSPQAFDASTYELWVPLLNGGQVVVAPPGDVDTDVLRRVVRDHGVTGLWLTAGLFRLVAADRPDCLRGVREVWTGGDVVPAEAVRRVLAACPALDIVNGYGPTETTTFATRHRMPAGEPVPDSVPIGRPLDNMRVHVVDADLRPVPVGAPGELCIAGAGVARGYLNQPGATAARFVADPFGPPGSRLYRSGDVVRWRADGVVEFVGRIDDQVKIRGFRVEPGEVEAVLGAHPRVAAAVVTVHADRPDRKRLVAYVVAAPGTAVDAAALRAFAGGALPDYMVPSVVLLDALPLSPNGKVDRRALPVPDLDSVDETGYREPRTDAERVLAEIWADVLGVARVGVEDDFFERGGDSIVAIRVASRARQAGLDLMPRDLFERSTIAELAALRTAVGASGKDGRGPVTDVIPLLPAQHRVLATPAGRPHGRDGVDSVVVEFGEAVDEGALRTALAAVVARHDALRLRWTQAGGRWCQRVAPAGVRQPDGTVEDLADGLALAAVPAPDHRSVRLSAHRLMLDRTSWRILFDDLDRAYGQAVHGRAVDLGHPATSLAAWSAGLSEHARAGGFDDELTHWRATLTGAGRTRTAEVRGGPARPTRSLDLWLTADQTEALLREVPEVYRTRTEDVLLAALGRALTRWIGRGEVLLDLERPGRETALADLDPSGTVGPLTTVFPVALDVPEQDWGATLRSVKEQVRAVPGGGLGYDALRHLAGVPALTDTPPPEVAFAYLGRLDHTTALGWHVGDPEPGAEQDHPLRVVAGVDHDVLRMTWHFSPEAYDTDRVRALAEETLTNLGALVEHCAQPGAGGRTPSDFQLAGLDQATLDALAGDGRSVEDIYPATPMQTGMIFHGLSQEGRGVYHEQLTFVLSGVAAPELLGAAWQRVVDTTSVLRTALVWHGVTAPLQVVHRDVTLPVTHLDWSELSEAERREALASLLDRDRAAGLDLTAAPLTRVAIARLSATEVRVVWTFHHALLDGWSVLHVLSDVFAAHEALTEGDGTGPAKRPPFRDYLTWLARQDTEDAQRHWRAVLAGFDTPTPLPYDRAPAADHRPHSDDRVTVRLAEREYERLRSATRRHGLTMSTVLHGAWALLLSRYSGRDDVCFGMTVSGRPADLPGADEITGMLLNTLPARIAVDRTAPVADWLRRCQSALAESRRFDFLPLSRIRACGDVVADAELFDSIVVVQNYASDEDAGEANGLAWRDLRGIGRTNYPLSVVASPGRGLTIDLGYDPGLFDEATVQRIAAHLLRVLDLVAADPGAELGRIDPMSERERRLVLRAWNDTACPVPELTVPELFARQVTRAPGATAVRSDVGTMTYAELDERSNRLAGLLARLGVAVERPVGLLMERSADVVVAELAILKAGGAYLRAAGRAGAAGAAAHGRGGLRHRGAGHRPVVAAGRSRRPQWSGRGGGRPGGVAGARRFADRRGAPGQPRLRDAHFGLYRCAQGRRSATPGRGRARPRPELPGRRSRPCPAALAAGLRRVHLRGVDAAAHRRPGGGRAAGRHRRRAAAQGDPGARCDGGVPHDRTVPRGRPGTARRVRGGSRGVDRWGGRPRRRAAPGAHRLPGADRGRRVRPDRDHHLRHLVPDDRRRRGARRGADRPAPGQHQGLRAGRRAAAGAAGGGGRVVHRRSRARPGIRHRRGADRGPVRREPVRDGGGADVPDRGPRALATGRRARDPGPDRRPGEGPRVPDRARRDRGPHRGGPRGPRGGGARQGGRAGPQAPGGLPGARRRGGRSGRRAARRAGAVRPRLHGALGIRRARRAAADRQWEARPPRPARAGRGHSRDRVHGA</sequence>
<dbReference type="InterPro" id="IPR020845">
    <property type="entry name" value="AMP-binding_CS"/>
</dbReference>
<dbReference type="Proteomes" id="UP000515563">
    <property type="component" value="Chromosome"/>
</dbReference>
<dbReference type="InterPro" id="IPR025110">
    <property type="entry name" value="AMP-bd_C"/>
</dbReference>
<dbReference type="GO" id="GO:0008610">
    <property type="term" value="P:lipid biosynthetic process"/>
    <property type="evidence" value="ECO:0007669"/>
    <property type="project" value="UniProtKB-ARBA"/>
</dbReference>
<dbReference type="GO" id="GO:0031177">
    <property type="term" value="F:phosphopantetheine binding"/>
    <property type="evidence" value="ECO:0007669"/>
    <property type="project" value="InterPro"/>
</dbReference>
<dbReference type="InterPro" id="IPR010071">
    <property type="entry name" value="AA_adenyl_dom"/>
</dbReference>
<feature type="compositionally biased region" description="Basic residues" evidence="7">
    <location>
        <begin position="4479"/>
        <end position="4492"/>
    </location>
</feature>
<evidence type="ECO:0000256" key="1">
    <source>
        <dbReference type="ARBA" id="ARBA00001957"/>
    </source>
</evidence>
<dbReference type="InterPro" id="IPR006162">
    <property type="entry name" value="Ppantetheine_attach_site"/>
</dbReference>